<name>A0A2C9VWM0_MANES</name>
<gene>
    <name evidence="1" type="ORF">MANES_05G156000</name>
</gene>
<reference evidence="1" key="1">
    <citation type="submission" date="2016-02" db="EMBL/GenBank/DDBJ databases">
        <title>WGS assembly of Manihot esculenta.</title>
        <authorList>
            <person name="Bredeson J.V."/>
            <person name="Prochnik S.E."/>
            <person name="Lyons J.B."/>
            <person name="Schmutz J."/>
            <person name="Grimwood J."/>
            <person name="Vrebalov J."/>
            <person name="Bart R.S."/>
            <person name="Amuge T."/>
            <person name="Ferguson M.E."/>
            <person name="Green R."/>
            <person name="Putnam N."/>
            <person name="Stites J."/>
            <person name="Rounsley S."/>
            <person name="Rokhsar D.S."/>
        </authorList>
    </citation>
    <scope>NUCLEOTIDE SEQUENCE [LARGE SCALE GENOMIC DNA]</scope>
    <source>
        <tissue evidence="1">Leaf</tissue>
    </source>
</reference>
<evidence type="ECO:0000313" key="1">
    <source>
        <dbReference type="EMBL" id="OAY50688.1"/>
    </source>
</evidence>
<accession>A0A2C9VWM0</accession>
<sequence>MKRAEIQGHNPFEKRRRFCEGFGDLHTLSSDGLSEKVTNHPDSLTDSLSLSLCIILVLSSLVLDSAQNPPPLNLAAAPESVILRRCVKESPSQKHMNFHQLLRCGAFPSSQQLFTYYNIIPTTNLPCLLNFDK</sequence>
<organism evidence="1">
    <name type="scientific">Manihot esculenta</name>
    <name type="common">Cassava</name>
    <name type="synonym">Jatropha manihot</name>
    <dbReference type="NCBI Taxonomy" id="3983"/>
    <lineage>
        <taxon>Eukaryota</taxon>
        <taxon>Viridiplantae</taxon>
        <taxon>Streptophyta</taxon>
        <taxon>Embryophyta</taxon>
        <taxon>Tracheophyta</taxon>
        <taxon>Spermatophyta</taxon>
        <taxon>Magnoliopsida</taxon>
        <taxon>eudicotyledons</taxon>
        <taxon>Gunneridae</taxon>
        <taxon>Pentapetalae</taxon>
        <taxon>rosids</taxon>
        <taxon>fabids</taxon>
        <taxon>Malpighiales</taxon>
        <taxon>Euphorbiaceae</taxon>
        <taxon>Crotonoideae</taxon>
        <taxon>Manihoteae</taxon>
        <taxon>Manihot</taxon>
    </lineage>
</organism>
<dbReference type="EMBL" id="CM004391">
    <property type="protein sequence ID" value="OAY50688.1"/>
    <property type="molecule type" value="Genomic_DNA"/>
</dbReference>
<protein>
    <submittedName>
        <fullName evidence="1">Uncharacterized protein</fullName>
    </submittedName>
</protein>
<proteinExistence type="predicted"/>
<dbReference type="AlphaFoldDB" id="A0A2C9VWM0"/>